<organism evidence="1 2">
    <name type="scientific">Persicobacter psychrovividus</name>
    <dbReference type="NCBI Taxonomy" id="387638"/>
    <lineage>
        <taxon>Bacteria</taxon>
        <taxon>Pseudomonadati</taxon>
        <taxon>Bacteroidota</taxon>
        <taxon>Cytophagia</taxon>
        <taxon>Cytophagales</taxon>
        <taxon>Persicobacteraceae</taxon>
        <taxon>Persicobacter</taxon>
    </lineage>
</organism>
<dbReference type="Pfam" id="PF21716">
    <property type="entry name" value="dnstrm_HI1420"/>
    <property type="match status" value="1"/>
</dbReference>
<keyword evidence="2" id="KW-1185">Reference proteome</keyword>
<sequence length="86" mass="9958">METSEFNYLEYLETTEEKIEFLKQAKRELSFSSYIKTLCEVIKSIGVSKVAQKSDITRQTISRLINNKSKAIYAETLFEIERAIGL</sequence>
<dbReference type="InterPro" id="IPR010982">
    <property type="entry name" value="Lambda_DNA-bd_dom_sf"/>
</dbReference>
<evidence type="ECO:0000313" key="1">
    <source>
        <dbReference type="EMBL" id="BDC99090.1"/>
    </source>
</evidence>
<proteinExistence type="predicted"/>
<protein>
    <recommendedName>
        <fullName evidence="3">HTH cro/C1-type domain-containing protein</fullName>
    </recommendedName>
</protein>
<evidence type="ECO:0000313" key="2">
    <source>
        <dbReference type="Proteomes" id="UP001354989"/>
    </source>
</evidence>
<dbReference type="Gene3D" id="1.10.260.40">
    <property type="entry name" value="lambda repressor-like DNA-binding domains"/>
    <property type="match status" value="1"/>
</dbReference>
<dbReference type="SUPFAM" id="SSF47413">
    <property type="entry name" value="lambda repressor-like DNA-binding domains"/>
    <property type="match status" value="1"/>
</dbReference>
<reference evidence="1 2" key="1">
    <citation type="submission" date="2021-12" db="EMBL/GenBank/DDBJ databases">
        <title>Genome sequencing of bacteria with rrn-lacking chromosome and rrn-plasmid.</title>
        <authorList>
            <person name="Anda M."/>
            <person name="Iwasaki W."/>
        </authorList>
    </citation>
    <scope>NUCLEOTIDE SEQUENCE [LARGE SCALE GENOMIC DNA]</scope>
    <source>
        <strain evidence="1 2">NBRC 101262</strain>
    </source>
</reference>
<gene>
    <name evidence="1" type="ORF">PEPS_13710</name>
</gene>
<name>A0ABN6L7V4_9BACT</name>
<dbReference type="RefSeq" id="WP_338396572.1">
    <property type="nucleotide sequence ID" value="NZ_AP025292.1"/>
</dbReference>
<dbReference type="EMBL" id="AP025292">
    <property type="protein sequence ID" value="BDC99090.1"/>
    <property type="molecule type" value="Genomic_DNA"/>
</dbReference>
<dbReference type="Proteomes" id="UP001354989">
    <property type="component" value="Chromosome"/>
</dbReference>
<dbReference type="InterPro" id="IPR014057">
    <property type="entry name" value="HI1420"/>
</dbReference>
<accession>A0ABN6L7V4</accession>
<evidence type="ECO:0008006" key="3">
    <source>
        <dbReference type="Google" id="ProtNLM"/>
    </source>
</evidence>